<keyword evidence="1" id="KW-0812">Transmembrane</keyword>
<name>A0AAD8UJ46_GLOAC</name>
<gene>
    <name evidence="2" type="ORF">BDZ83DRAFT_651798</name>
</gene>
<keyword evidence="1" id="KW-0472">Membrane</keyword>
<keyword evidence="1" id="KW-1133">Transmembrane helix</keyword>
<dbReference type="GeneID" id="85394378"/>
<reference evidence="2" key="1">
    <citation type="submission" date="2021-12" db="EMBL/GenBank/DDBJ databases">
        <title>Comparative genomics, transcriptomics and evolutionary studies reveal genomic signatures of adaptation to plant cell wall in hemibiotrophic fungi.</title>
        <authorList>
            <consortium name="DOE Joint Genome Institute"/>
            <person name="Baroncelli R."/>
            <person name="Diaz J.F."/>
            <person name="Benocci T."/>
            <person name="Peng M."/>
            <person name="Battaglia E."/>
            <person name="Haridas S."/>
            <person name="Andreopoulos W."/>
            <person name="Labutti K."/>
            <person name="Pangilinan J."/>
            <person name="Floch G.L."/>
            <person name="Makela M.R."/>
            <person name="Henrissat B."/>
            <person name="Grigoriev I.V."/>
            <person name="Crouch J.A."/>
            <person name="De Vries R.P."/>
            <person name="Sukno S.A."/>
            <person name="Thon M.R."/>
        </authorList>
    </citation>
    <scope>NUCLEOTIDE SEQUENCE</scope>
    <source>
        <strain evidence="2">CBS 112980</strain>
    </source>
</reference>
<keyword evidence="3" id="KW-1185">Reference proteome</keyword>
<comment type="caution">
    <text evidence="2">The sequence shown here is derived from an EMBL/GenBank/DDBJ whole genome shotgun (WGS) entry which is preliminary data.</text>
</comment>
<evidence type="ECO:0000313" key="3">
    <source>
        <dbReference type="Proteomes" id="UP001244207"/>
    </source>
</evidence>
<feature type="transmembrane region" description="Helical" evidence="1">
    <location>
        <begin position="87"/>
        <end position="107"/>
    </location>
</feature>
<sequence length="154" mass="17869">MADDSWMTELDDYISLSVMSDSWVDGGFHYIFDVALRQLLRYLFLPYKTGFVRCIQQIQNALWLPDSIRITSDVGDGMTDSFCMGGIAGLFIISFIFFMLLAISTCIKESRVTICEAFFALEISLGLWWVWDIMERSLLEIGQGDVRLRHHFWR</sequence>
<evidence type="ECO:0000256" key="1">
    <source>
        <dbReference type="SAM" id="Phobius"/>
    </source>
</evidence>
<dbReference type="EMBL" id="JAHMHS010000047">
    <property type="protein sequence ID" value="KAK1724821.1"/>
    <property type="molecule type" value="Genomic_DNA"/>
</dbReference>
<dbReference type="Proteomes" id="UP001244207">
    <property type="component" value="Unassembled WGS sequence"/>
</dbReference>
<organism evidence="2 3">
    <name type="scientific">Glomerella acutata</name>
    <name type="common">Colletotrichum acutatum</name>
    <dbReference type="NCBI Taxonomy" id="27357"/>
    <lineage>
        <taxon>Eukaryota</taxon>
        <taxon>Fungi</taxon>
        <taxon>Dikarya</taxon>
        <taxon>Ascomycota</taxon>
        <taxon>Pezizomycotina</taxon>
        <taxon>Sordariomycetes</taxon>
        <taxon>Hypocreomycetidae</taxon>
        <taxon>Glomerellales</taxon>
        <taxon>Glomerellaceae</taxon>
        <taxon>Colletotrichum</taxon>
        <taxon>Colletotrichum acutatum species complex</taxon>
    </lineage>
</organism>
<accession>A0AAD8UJ46</accession>
<dbReference type="RefSeq" id="XP_060364876.1">
    <property type="nucleotide sequence ID" value="XM_060510479.1"/>
</dbReference>
<dbReference type="AlphaFoldDB" id="A0AAD8UJ46"/>
<evidence type="ECO:0000313" key="2">
    <source>
        <dbReference type="EMBL" id="KAK1724821.1"/>
    </source>
</evidence>
<protein>
    <submittedName>
        <fullName evidence="2">Uncharacterized protein</fullName>
    </submittedName>
</protein>
<proteinExistence type="predicted"/>